<comment type="similarity">
    <text evidence="3">Belongs to the UMP kinase family.</text>
</comment>
<evidence type="ECO:0000256" key="13">
    <source>
        <dbReference type="ARBA" id="ARBA00047767"/>
    </source>
</evidence>
<dbReference type="SUPFAM" id="SSF53633">
    <property type="entry name" value="Carbamate kinase-like"/>
    <property type="match status" value="1"/>
</dbReference>
<dbReference type="GO" id="GO:0044210">
    <property type="term" value="P:'de novo' CTP biosynthetic process"/>
    <property type="evidence" value="ECO:0007669"/>
    <property type="project" value="UniProtKB-UniPathway"/>
</dbReference>
<dbReference type="AlphaFoldDB" id="A0A2H0RAA5"/>
<protein>
    <recommendedName>
        <fullName evidence="5">Uridylate kinase</fullName>
        <ecNumber evidence="4">2.7.4.22</ecNumber>
    </recommendedName>
    <alternativeName>
        <fullName evidence="12">Uridine monophosphate kinase</fullName>
    </alternativeName>
</protein>
<gene>
    <name evidence="15" type="ORF">COV24_02840</name>
</gene>
<comment type="caution">
    <text evidence="15">The sequence shown here is derived from an EMBL/GenBank/DDBJ whole genome shotgun (WGS) entry which is preliminary data.</text>
</comment>
<dbReference type="PANTHER" id="PTHR42833">
    <property type="entry name" value="URIDYLATE KINASE"/>
    <property type="match status" value="1"/>
</dbReference>
<evidence type="ECO:0000256" key="1">
    <source>
        <dbReference type="ARBA" id="ARBA00004496"/>
    </source>
</evidence>
<evidence type="ECO:0000256" key="10">
    <source>
        <dbReference type="ARBA" id="ARBA00022840"/>
    </source>
</evidence>
<dbReference type="GO" id="GO:0006225">
    <property type="term" value="P:UDP biosynthetic process"/>
    <property type="evidence" value="ECO:0007669"/>
    <property type="project" value="TreeGrafter"/>
</dbReference>
<evidence type="ECO:0000313" key="15">
    <source>
        <dbReference type="EMBL" id="PIR43453.1"/>
    </source>
</evidence>
<proteinExistence type="inferred from homology"/>
<evidence type="ECO:0000256" key="2">
    <source>
        <dbReference type="ARBA" id="ARBA00004791"/>
    </source>
</evidence>
<dbReference type="UniPathway" id="UPA00159">
    <property type="reaction ID" value="UER00275"/>
</dbReference>
<evidence type="ECO:0000256" key="6">
    <source>
        <dbReference type="ARBA" id="ARBA00022490"/>
    </source>
</evidence>
<dbReference type="EC" id="2.7.4.22" evidence="4"/>
<dbReference type="NCBIfam" id="TIGR02076">
    <property type="entry name" value="pyrH_arch"/>
    <property type="match status" value="1"/>
</dbReference>
<dbReference type="GO" id="GO:0033862">
    <property type="term" value="F:UMP kinase activity"/>
    <property type="evidence" value="ECO:0007669"/>
    <property type="project" value="UniProtKB-EC"/>
</dbReference>
<dbReference type="PIRSF" id="PIRSF005650">
    <property type="entry name" value="Uridylate_kin"/>
    <property type="match status" value="1"/>
</dbReference>
<evidence type="ECO:0000256" key="12">
    <source>
        <dbReference type="ARBA" id="ARBA00032092"/>
    </source>
</evidence>
<reference evidence="15 16" key="1">
    <citation type="submission" date="2017-09" db="EMBL/GenBank/DDBJ databases">
        <title>Depth-based differentiation of microbial function through sediment-hosted aquifers and enrichment of novel symbionts in the deep terrestrial subsurface.</title>
        <authorList>
            <person name="Probst A.J."/>
            <person name="Ladd B."/>
            <person name="Jarett J.K."/>
            <person name="Geller-Mcgrath D.E."/>
            <person name="Sieber C.M."/>
            <person name="Emerson J.B."/>
            <person name="Anantharaman K."/>
            <person name="Thomas B.C."/>
            <person name="Malmstrom R."/>
            <person name="Stieglmeier M."/>
            <person name="Klingl A."/>
            <person name="Woyke T."/>
            <person name="Ryan C.M."/>
            <person name="Banfield J.F."/>
        </authorList>
    </citation>
    <scope>NUCLEOTIDE SEQUENCE [LARGE SCALE GENOMIC DNA]</scope>
    <source>
        <strain evidence="15">CG10_big_fil_rev_8_21_14_0_10_32_10</strain>
    </source>
</reference>
<keyword evidence="11" id="KW-0665">Pyrimidine biosynthesis</keyword>
<evidence type="ECO:0000259" key="14">
    <source>
        <dbReference type="Pfam" id="PF00696"/>
    </source>
</evidence>
<keyword evidence="8" id="KW-0547">Nucleotide-binding</keyword>
<dbReference type="GO" id="GO:0005524">
    <property type="term" value="F:ATP binding"/>
    <property type="evidence" value="ECO:0007669"/>
    <property type="project" value="UniProtKB-KW"/>
</dbReference>
<sequence length="233" mass="26165">MQNSPVVISLGGSLIVPDEIDSVFLKNFKNVIIKKIEQGFKFIIIAGGGKISRKYVDAARQVTDITKDDQDWLGIHTTRLNAHLIRTIFRDYSYPVITDNPNTPEKIEDYLLNNSLMVAAGYRPGNSTDYIATLLAVRFNCNLIINLSNIDYAYDKDPNKNSDAKKLVNINWSDFIKVVGNVWEPGLNTPFDPVASKVSKENKLKVIIANGRDFENLENILANKPYKGTTIQD</sequence>
<dbReference type="InterPro" id="IPR011818">
    <property type="entry name" value="Uridylate_kinase_arch/spir"/>
</dbReference>
<keyword evidence="7" id="KW-0808">Transferase</keyword>
<dbReference type="InterPro" id="IPR011817">
    <property type="entry name" value="Uridylate_kinase"/>
</dbReference>
<name>A0A2H0RAA5_UNCKA</name>
<keyword evidence="9 15" id="KW-0418">Kinase</keyword>
<dbReference type="InterPro" id="IPR036393">
    <property type="entry name" value="AceGlu_kinase-like_sf"/>
</dbReference>
<dbReference type="EMBL" id="PCXU01000024">
    <property type="protein sequence ID" value="PIR43453.1"/>
    <property type="molecule type" value="Genomic_DNA"/>
</dbReference>
<evidence type="ECO:0000256" key="4">
    <source>
        <dbReference type="ARBA" id="ARBA00012899"/>
    </source>
</evidence>
<evidence type="ECO:0000256" key="9">
    <source>
        <dbReference type="ARBA" id="ARBA00022777"/>
    </source>
</evidence>
<feature type="domain" description="Aspartate/glutamate/uridylate kinase" evidence="14">
    <location>
        <begin position="6"/>
        <end position="210"/>
    </location>
</feature>
<dbReference type="Gene3D" id="3.40.1160.10">
    <property type="entry name" value="Acetylglutamate kinase-like"/>
    <property type="match status" value="1"/>
</dbReference>
<dbReference type="Proteomes" id="UP000230214">
    <property type="component" value="Unassembled WGS sequence"/>
</dbReference>
<evidence type="ECO:0000256" key="5">
    <source>
        <dbReference type="ARBA" id="ARBA00016403"/>
    </source>
</evidence>
<dbReference type="InterPro" id="IPR001048">
    <property type="entry name" value="Asp/Glu/Uridylate_kinase"/>
</dbReference>
<keyword evidence="10" id="KW-0067">ATP-binding</keyword>
<dbReference type="PANTHER" id="PTHR42833:SF4">
    <property type="entry name" value="URIDYLATE KINASE PUMPKIN, CHLOROPLASTIC"/>
    <property type="match status" value="1"/>
</dbReference>
<organism evidence="15 16">
    <name type="scientific">candidate division WWE3 bacterium CG10_big_fil_rev_8_21_14_0_10_32_10</name>
    <dbReference type="NCBI Taxonomy" id="1975090"/>
    <lineage>
        <taxon>Bacteria</taxon>
        <taxon>Katanobacteria</taxon>
    </lineage>
</organism>
<dbReference type="Pfam" id="PF00696">
    <property type="entry name" value="AA_kinase"/>
    <property type="match status" value="1"/>
</dbReference>
<dbReference type="GO" id="GO:0005737">
    <property type="term" value="C:cytoplasm"/>
    <property type="evidence" value="ECO:0007669"/>
    <property type="project" value="UniProtKB-SubCell"/>
</dbReference>
<evidence type="ECO:0000313" key="16">
    <source>
        <dbReference type="Proteomes" id="UP000230214"/>
    </source>
</evidence>
<evidence type="ECO:0000256" key="8">
    <source>
        <dbReference type="ARBA" id="ARBA00022741"/>
    </source>
</evidence>
<keyword evidence="6" id="KW-0963">Cytoplasm</keyword>
<comment type="catalytic activity">
    <reaction evidence="13">
        <text>UMP + ATP = UDP + ADP</text>
        <dbReference type="Rhea" id="RHEA:24400"/>
        <dbReference type="ChEBI" id="CHEBI:30616"/>
        <dbReference type="ChEBI" id="CHEBI:57865"/>
        <dbReference type="ChEBI" id="CHEBI:58223"/>
        <dbReference type="ChEBI" id="CHEBI:456216"/>
        <dbReference type="EC" id="2.7.4.22"/>
    </reaction>
</comment>
<comment type="pathway">
    <text evidence="2">Pyrimidine metabolism; CTP biosynthesis via de novo pathway; UDP from UMP (UMPK route): step 1/1.</text>
</comment>
<accession>A0A2H0RAA5</accession>
<evidence type="ECO:0000256" key="7">
    <source>
        <dbReference type="ARBA" id="ARBA00022679"/>
    </source>
</evidence>
<comment type="subcellular location">
    <subcellularLocation>
        <location evidence="1">Cytoplasm</location>
    </subcellularLocation>
</comment>
<evidence type="ECO:0000256" key="11">
    <source>
        <dbReference type="ARBA" id="ARBA00022975"/>
    </source>
</evidence>
<evidence type="ECO:0000256" key="3">
    <source>
        <dbReference type="ARBA" id="ARBA00007614"/>
    </source>
</evidence>